<comment type="caution">
    <text evidence="2">The sequence shown here is derived from an EMBL/GenBank/DDBJ whole genome shotgun (WGS) entry which is preliminary data.</text>
</comment>
<accession>A0A965GDQ4</accession>
<dbReference type="AlphaFoldDB" id="A0A965GDQ4"/>
<keyword evidence="1" id="KW-1133">Transmembrane helix</keyword>
<keyword evidence="1" id="KW-0812">Transmembrane</keyword>
<keyword evidence="1" id="KW-0472">Membrane</keyword>
<evidence type="ECO:0000313" key="3">
    <source>
        <dbReference type="Proteomes" id="UP000740727"/>
    </source>
</evidence>
<dbReference type="EMBL" id="RFXN01000050">
    <property type="protein sequence ID" value="NBR94054.1"/>
    <property type="molecule type" value="Genomic_DNA"/>
</dbReference>
<organism evidence="2 3">
    <name type="scientific">Candidatus Fonsibacter lacus</name>
    <dbReference type="NCBI Taxonomy" id="2576439"/>
    <lineage>
        <taxon>Bacteria</taxon>
        <taxon>Pseudomonadati</taxon>
        <taxon>Pseudomonadota</taxon>
        <taxon>Alphaproteobacteria</taxon>
        <taxon>Candidatus Pelagibacterales</taxon>
        <taxon>Candidatus Pelagibacterales incertae sedis</taxon>
        <taxon>Candidatus Fonsibacter</taxon>
    </lineage>
</organism>
<dbReference type="Proteomes" id="UP000740727">
    <property type="component" value="Unassembled WGS sequence"/>
</dbReference>
<feature type="transmembrane region" description="Helical" evidence="1">
    <location>
        <begin position="98"/>
        <end position="118"/>
    </location>
</feature>
<protein>
    <submittedName>
        <fullName evidence="2">Uncharacterized protein</fullName>
    </submittedName>
</protein>
<reference evidence="2" key="1">
    <citation type="submission" date="2018-10" db="EMBL/GenBank/DDBJ databases">
        <title>Iterative Subtractive Binning of Freshwater Chronoseries Metagenomes Recovers Nearly Complete Genomes from over Four Hundred Novel Species.</title>
        <authorList>
            <person name="Rodriguez-R L.M."/>
            <person name="Tsementzi D."/>
            <person name="Luo C."/>
            <person name="Konstantinidis K.T."/>
        </authorList>
    </citation>
    <scope>NUCLEOTIDE SEQUENCE</scope>
    <source>
        <strain evidence="2">WB5_2A_028</strain>
    </source>
</reference>
<evidence type="ECO:0000256" key="1">
    <source>
        <dbReference type="SAM" id="Phobius"/>
    </source>
</evidence>
<proteinExistence type="predicted"/>
<sequence length="131" mass="14246">MLQLLSFPGQFAADARTGHGTQLARWVLTFIVGIWLIFAQVSLISLAKIISFIYRGELLSLGGKKWISLHTRALVSGTIYGAGVTLFAAIQADNPGPVILVASITTFTATISVIGYFFRYQVLTPAEDRIN</sequence>
<feature type="transmembrane region" description="Helical" evidence="1">
    <location>
        <begin position="73"/>
        <end position="92"/>
    </location>
</feature>
<feature type="transmembrane region" description="Helical" evidence="1">
    <location>
        <begin position="26"/>
        <end position="53"/>
    </location>
</feature>
<evidence type="ECO:0000313" key="2">
    <source>
        <dbReference type="EMBL" id="NBR94054.1"/>
    </source>
</evidence>
<gene>
    <name evidence="2" type="ORF">EBT44_04365</name>
</gene>
<name>A0A965GDQ4_9PROT</name>